<evidence type="ECO:0000256" key="1">
    <source>
        <dbReference type="SAM" id="MobiDB-lite"/>
    </source>
</evidence>
<dbReference type="Proteomes" id="UP001213681">
    <property type="component" value="Unassembled WGS sequence"/>
</dbReference>
<dbReference type="InterPro" id="IPR021833">
    <property type="entry name" value="DUF3425"/>
</dbReference>
<comment type="caution">
    <text evidence="2">The sequence shown here is derived from an EMBL/GenBank/DDBJ whole genome shotgun (WGS) entry which is preliminary data.</text>
</comment>
<reference evidence="2" key="2">
    <citation type="journal article" date="2023" name="IMA Fungus">
        <title>Comparative genomic study of the Penicillium genus elucidates a diverse pangenome and 15 lateral gene transfer events.</title>
        <authorList>
            <person name="Petersen C."/>
            <person name="Sorensen T."/>
            <person name="Nielsen M.R."/>
            <person name="Sondergaard T.E."/>
            <person name="Sorensen J.L."/>
            <person name="Fitzpatrick D.A."/>
            <person name="Frisvad J.C."/>
            <person name="Nielsen K.L."/>
        </authorList>
    </citation>
    <scope>NUCLEOTIDE SEQUENCE</scope>
    <source>
        <strain evidence="2">IBT 16125</strain>
    </source>
</reference>
<keyword evidence="3" id="KW-1185">Reference proteome</keyword>
<feature type="region of interest" description="Disordered" evidence="1">
    <location>
        <begin position="1"/>
        <end position="51"/>
    </location>
</feature>
<accession>A0AAD6FWX1</accession>
<dbReference type="CDD" id="cd14688">
    <property type="entry name" value="bZIP_YAP"/>
    <property type="match status" value="1"/>
</dbReference>
<proteinExistence type="predicted"/>
<dbReference type="Pfam" id="PF11905">
    <property type="entry name" value="DUF3425"/>
    <property type="match status" value="1"/>
</dbReference>
<dbReference type="RefSeq" id="XP_056760100.1">
    <property type="nucleotide sequence ID" value="XM_056915346.1"/>
</dbReference>
<organism evidence="2 3">
    <name type="scientific">Penicillium daleae</name>
    <dbReference type="NCBI Taxonomy" id="63821"/>
    <lineage>
        <taxon>Eukaryota</taxon>
        <taxon>Fungi</taxon>
        <taxon>Dikarya</taxon>
        <taxon>Ascomycota</taxon>
        <taxon>Pezizomycotina</taxon>
        <taxon>Eurotiomycetes</taxon>
        <taxon>Eurotiomycetidae</taxon>
        <taxon>Eurotiales</taxon>
        <taxon>Aspergillaceae</taxon>
        <taxon>Penicillium</taxon>
    </lineage>
</organism>
<dbReference type="PANTHER" id="PTHR38116:SF1">
    <property type="entry name" value="BZIP DOMAIN-CONTAINING PROTEIN"/>
    <property type="match status" value="1"/>
</dbReference>
<name>A0AAD6FWX1_9EURO</name>
<dbReference type="AlphaFoldDB" id="A0AAD6FWX1"/>
<evidence type="ECO:0000313" key="3">
    <source>
        <dbReference type="Proteomes" id="UP001213681"/>
    </source>
</evidence>
<evidence type="ECO:0008006" key="4">
    <source>
        <dbReference type="Google" id="ProtNLM"/>
    </source>
</evidence>
<reference evidence="2" key="1">
    <citation type="submission" date="2022-12" db="EMBL/GenBank/DDBJ databases">
        <authorList>
            <person name="Petersen C."/>
        </authorList>
    </citation>
    <scope>NUCLEOTIDE SEQUENCE</scope>
    <source>
        <strain evidence="2">IBT 16125</strain>
    </source>
</reference>
<protein>
    <recommendedName>
        <fullName evidence="4">BZIP domain-containing protein</fullName>
    </recommendedName>
</protein>
<dbReference type="EMBL" id="JAPVEA010000009">
    <property type="protein sequence ID" value="KAJ5432808.1"/>
    <property type="molecule type" value="Genomic_DNA"/>
</dbReference>
<evidence type="ECO:0000313" key="2">
    <source>
        <dbReference type="EMBL" id="KAJ5432808.1"/>
    </source>
</evidence>
<feature type="compositionally biased region" description="Basic and acidic residues" evidence="1">
    <location>
        <begin position="42"/>
        <end position="51"/>
    </location>
</feature>
<dbReference type="GeneID" id="81605589"/>
<sequence length="292" mass="33859">MIQKRPQRQFKTEESMEQLDPVSKRRLQNRLNQRASRKRKQAERQKEQREHRWIIYTNETRGIPAIDDVRGNGTPEPSPVSEDSPISQDLNGLSCSNSPLSPAQYFHRLRRHLVEGAGEIPPSPSLIHSVTQFNIIRAMFQNAATMDLTMEALREDIASLFNVAGPITFHLPPSLQPSSTQKQIIHHPWIDLLPIRSFRNTLILKMSKYDDEELCADLYGLRAYSGQVGMIVWGESWDPRAYELSEEVVQKWSWMLKDSPELLVSTNFWRKKRGEKALRLPEPSEHFIHEIE</sequence>
<gene>
    <name evidence="2" type="ORF">N7458_011964</name>
</gene>
<feature type="region of interest" description="Disordered" evidence="1">
    <location>
        <begin position="64"/>
        <end position="89"/>
    </location>
</feature>
<dbReference type="PANTHER" id="PTHR38116">
    <property type="entry name" value="CHROMOSOME 7, WHOLE GENOME SHOTGUN SEQUENCE"/>
    <property type="match status" value="1"/>
</dbReference>